<dbReference type="InterPro" id="IPR048020">
    <property type="entry name" value="Transpos_IS3"/>
</dbReference>
<name>A0ABY2TES6_9BACI</name>
<dbReference type="PANTHER" id="PTHR46889:SF7">
    <property type="entry name" value="TRANSPOSASE FOR INSERTION SEQUENCE ELEMENT IS904"/>
    <property type="match status" value="1"/>
</dbReference>
<proteinExistence type="predicted"/>
<dbReference type="Pfam" id="PF13276">
    <property type="entry name" value="HTH_21"/>
    <property type="match status" value="1"/>
</dbReference>
<organism evidence="3 4">
    <name type="scientific">Lysinibacillus varians</name>
    <dbReference type="NCBI Taxonomy" id="1145276"/>
    <lineage>
        <taxon>Bacteria</taxon>
        <taxon>Bacillati</taxon>
        <taxon>Bacillota</taxon>
        <taxon>Bacilli</taxon>
        <taxon>Bacillales</taxon>
        <taxon>Bacillaceae</taxon>
        <taxon>Lysinibacillus</taxon>
    </lineage>
</organism>
<sequence length="311" mass="36634">MKSGECLFKKVTCLNSRKRKVSTKEKVLIVNELRLEFTLKILLKVANLTKSTFYYHLKAAAKVDKYNELKKQIQAIYREHKGRYGYRRITIQLRKQGVRVNHKTVFRLMKEMGLKGRKKKRTYRSYKGEVGRVAPNKLNRQFEAERPNQVWLTDVTEIKVNGVKRYLSAFLDVFNREIVGYALAKNPNFNLIQESFTQAIGARKLKKVPHHLLIHSDQGWLYQIGRFQRMVETYGMTQSMSRKGNCLDNALMEGFFGILKNECIYQTSFPSVQEAEKAIHDYIHYYKKKRIKEKLDGLSPVEYRKKFEKTT</sequence>
<dbReference type="InterPro" id="IPR001584">
    <property type="entry name" value="Integrase_cat-core"/>
</dbReference>
<reference evidence="3 4" key="1">
    <citation type="submission" date="2019-04" db="EMBL/GenBank/DDBJ databases">
        <title>Lysinibacillus genome sequencing.</title>
        <authorList>
            <person name="Dunlap C."/>
        </authorList>
    </citation>
    <scope>NUCLEOTIDE SEQUENCE [LARGE SCALE GENOMIC DNA]</scope>
    <source>
        <strain evidence="3 4">NBRC 109424</strain>
    </source>
</reference>
<evidence type="ECO:0000313" key="4">
    <source>
        <dbReference type="Proteomes" id="UP000308539"/>
    </source>
</evidence>
<evidence type="ECO:0000259" key="2">
    <source>
        <dbReference type="PROSITE" id="PS50994"/>
    </source>
</evidence>
<dbReference type="PANTHER" id="PTHR46889">
    <property type="entry name" value="TRANSPOSASE INSF FOR INSERTION SEQUENCE IS3B-RELATED"/>
    <property type="match status" value="1"/>
</dbReference>
<dbReference type="PROSITE" id="PS50994">
    <property type="entry name" value="INTEGRASE"/>
    <property type="match status" value="1"/>
</dbReference>
<dbReference type="EMBL" id="SZPV01000007">
    <property type="protein sequence ID" value="TKI67183.1"/>
    <property type="molecule type" value="Genomic_DNA"/>
</dbReference>
<gene>
    <name evidence="3" type="ORF">FC752_02915</name>
</gene>
<evidence type="ECO:0000256" key="1">
    <source>
        <dbReference type="ARBA" id="ARBA00002286"/>
    </source>
</evidence>
<dbReference type="Pfam" id="PF00665">
    <property type="entry name" value="rve"/>
    <property type="match status" value="1"/>
</dbReference>
<feature type="domain" description="Integrase catalytic" evidence="2">
    <location>
        <begin position="143"/>
        <end position="308"/>
    </location>
</feature>
<evidence type="ECO:0000313" key="3">
    <source>
        <dbReference type="EMBL" id="TKI67183.1"/>
    </source>
</evidence>
<dbReference type="InterPro" id="IPR012337">
    <property type="entry name" value="RNaseH-like_sf"/>
</dbReference>
<dbReference type="Pfam" id="PF13333">
    <property type="entry name" value="rve_2"/>
    <property type="match status" value="1"/>
</dbReference>
<comment type="caution">
    <text evidence="3">The sequence shown here is derived from an EMBL/GenBank/DDBJ whole genome shotgun (WGS) entry which is preliminary data.</text>
</comment>
<dbReference type="InterPro" id="IPR050900">
    <property type="entry name" value="Transposase_IS3/IS150/IS904"/>
</dbReference>
<comment type="function">
    <text evidence="1">Involved in the transposition of the insertion sequence.</text>
</comment>
<dbReference type="SUPFAM" id="SSF53098">
    <property type="entry name" value="Ribonuclease H-like"/>
    <property type="match status" value="1"/>
</dbReference>
<dbReference type="InterPro" id="IPR025948">
    <property type="entry name" value="HTH-like_dom"/>
</dbReference>
<dbReference type="InterPro" id="IPR036397">
    <property type="entry name" value="RNaseH_sf"/>
</dbReference>
<accession>A0ABY2TES6</accession>
<protein>
    <submittedName>
        <fullName evidence="3">IS3 family transposase</fullName>
    </submittedName>
</protein>
<keyword evidence="4" id="KW-1185">Reference proteome</keyword>
<dbReference type="Proteomes" id="UP000308539">
    <property type="component" value="Unassembled WGS sequence"/>
</dbReference>
<dbReference type="Gene3D" id="3.30.420.10">
    <property type="entry name" value="Ribonuclease H-like superfamily/Ribonuclease H"/>
    <property type="match status" value="1"/>
</dbReference>
<dbReference type="NCBIfam" id="NF033516">
    <property type="entry name" value="transpos_IS3"/>
    <property type="match status" value="1"/>
</dbReference>